<organism evidence="3 4">
    <name type="scientific">Salibacterium qingdaonense</name>
    <dbReference type="NCBI Taxonomy" id="266892"/>
    <lineage>
        <taxon>Bacteria</taxon>
        <taxon>Bacillati</taxon>
        <taxon>Bacillota</taxon>
        <taxon>Bacilli</taxon>
        <taxon>Bacillales</taxon>
        <taxon>Bacillaceae</taxon>
    </lineage>
</organism>
<dbReference type="SUPFAM" id="SSF116726">
    <property type="entry name" value="TrkA C-terminal domain-like"/>
    <property type="match status" value="1"/>
</dbReference>
<protein>
    <submittedName>
        <fullName evidence="3">Trk system potassium uptake protein TrkA</fullName>
    </submittedName>
</protein>
<evidence type="ECO:0000313" key="4">
    <source>
        <dbReference type="Proteomes" id="UP000199668"/>
    </source>
</evidence>
<dbReference type="GO" id="GO:0008324">
    <property type="term" value="F:monoatomic cation transmembrane transporter activity"/>
    <property type="evidence" value="ECO:0007669"/>
    <property type="project" value="InterPro"/>
</dbReference>
<dbReference type="PROSITE" id="PS51202">
    <property type="entry name" value="RCK_C"/>
    <property type="match status" value="1"/>
</dbReference>
<dbReference type="Pfam" id="PF02080">
    <property type="entry name" value="TrkA_C"/>
    <property type="match status" value="1"/>
</dbReference>
<accession>A0A1I4IFB9</accession>
<dbReference type="Gene3D" id="3.40.50.720">
    <property type="entry name" value="NAD(P)-binding Rossmann-like Domain"/>
    <property type="match status" value="1"/>
</dbReference>
<keyword evidence="4" id="KW-1185">Reference proteome</keyword>
<dbReference type="AlphaFoldDB" id="A0A1I4IFB9"/>
<dbReference type="PANTHER" id="PTHR43833:SF7">
    <property type="entry name" value="KTR SYSTEM POTASSIUM UPTAKE PROTEIN C"/>
    <property type="match status" value="1"/>
</dbReference>
<dbReference type="InterPro" id="IPR003148">
    <property type="entry name" value="RCK_N"/>
</dbReference>
<evidence type="ECO:0000259" key="1">
    <source>
        <dbReference type="PROSITE" id="PS51201"/>
    </source>
</evidence>
<dbReference type="RefSeq" id="WP_090925290.1">
    <property type="nucleotide sequence ID" value="NZ_FOTY01000002.1"/>
</dbReference>
<dbReference type="PROSITE" id="PS51201">
    <property type="entry name" value="RCK_N"/>
    <property type="match status" value="1"/>
</dbReference>
<dbReference type="Gene3D" id="3.30.70.1450">
    <property type="entry name" value="Regulator of K+ conductance, C-terminal domain"/>
    <property type="match status" value="1"/>
</dbReference>
<dbReference type="GO" id="GO:0006813">
    <property type="term" value="P:potassium ion transport"/>
    <property type="evidence" value="ECO:0007669"/>
    <property type="project" value="InterPro"/>
</dbReference>
<dbReference type="InterPro" id="IPR036721">
    <property type="entry name" value="RCK_C_sf"/>
</dbReference>
<dbReference type="InterPro" id="IPR050721">
    <property type="entry name" value="Trk_Ktr_HKT_K-transport"/>
</dbReference>
<dbReference type="OrthoDB" id="9776294at2"/>
<proteinExistence type="predicted"/>
<feature type="domain" description="RCK N-terminal" evidence="1">
    <location>
        <begin position="2"/>
        <end position="118"/>
    </location>
</feature>
<dbReference type="STRING" id="266892.SAMN04488054_1023"/>
<sequence length="217" mass="24181">MKKQFAIIGLGRFGVSVSTELHKLGHEVLAVDINETKVNEMVNDSTYSSVADGADEKSLRSLGITNFDHVIVAIGDNIQASILCTLLLKEMGIESVWVKAQNYYHHKVLDKIGADKIIHPEHDMGNRIAQHLVSDKVIDYIELSDDFSIAEIAAPSFMNQKSLIDLDIRAKFGVTILGLKRGKQFNISPRAEDEIQANDILIVIGHKNDLKRFEENT</sequence>
<dbReference type="InterPro" id="IPR006037">
    <property type="entry name" value="RCK_C"/>
</dbReference>
<feature type="domain" description="RCK C-terminal" evidence="2">
    <location>
        <begin position="135"/>
        <end position="217"/>
    </location>
</feature>
<dbReference type="Pfam" id="PF02254">
    <property type="entry name" value="TrkA_N"/>
    <property type="match status" value="1"/>
</dbReference>
<evidence type="ECO:0000259" key="2">
    <source>
        <dbReference type="PROSITE" id="PS51202"/>
    </source>
</evidence>
<dbReference type="Proteomes" id="UP000199668">
    <property type="component" value="Unassembled WGS sequence"/>
</dbReference>
<dbReference type="PANTHER" id="PTHR43833">
    <property type="entry name" value="POTASSIUM CHANNEL PROTEIN 2-RELATED-RELATED"/>
    <property type="match status" value="1"/>
</dbReference>
<dbReference type="SUPFAM" id="SSF51735">
    <property type="entry name" value="NAD(P)-binding Rossmann-fold domains"/>
    <property type="match status" value="1"/>
</dbReference>
<reference evidence="3 4" key="1">
    <citation type="submission" date="2016-10" db="EMBL/GenBank/DDBJ databases">
        <authorList>
            <person name="de Groot N.N."/>
        </authorList>
    </citation>
    <scope>NUCLEOTIDE SEQUENCE [LARGE SCALE GENOMIC DNA]</scope>
    <source>
        <strain evidence="3 4">CGMCC 1.6134</strain>
    </source>
</reference>
<dbReference type="InterPro" id="IPR036291">
    <property type="entry name" value="NAD(P)-bd_dom_sf"/>
</dbReference>
<gene>
    <name evidence="3" type="ORF">SAMN04488054_1023</name>
</gene>
<evidence type="ECO:0000313" key="3">
    <source>
        <dbReference type="EMBL" id="SFL52757.1"/>
    </source>
</evidence>
<name>A0A1I4IFB9_9BACI</name>
<dbReference type="EMBL" id="FOTY01000002">
    <property type="protein sequence ID" value="SFL52757.1"/>
    <property type="molecule type" value="Genomic_DNA"/>
</dbReference>